<reference evidence="5 6" key="1">
    <citation type="journal article" date="2013" name="ISME J.">
        <title>A metabolic model for members of the genus Tetrasphaera involved in enhanced biological phosphorus removal.</title>
        <authorList>
            <person name="Kristiansen R."/>
            <person name="Nguyen H.T.T."/>
            <person name="Saunders A.M."/>
            <person name="Nielsen J.L."/>
            <person name="Wimmer R."/>
            <person name="Le V.Q."/>
            <person name="McIlroy S.J."/>
            <person name="Petrovski S."/>
            <person name="Seviour R.J."/>
            <person name="Calteau A."/>
            <person name="Nielsen K.L."/>
            <person name="Nielsen P.H."/>
        </authorList>
    </citation>
    <scope>NUCLEOTIDE SEQUENCE [LARGE SCALE GENOMIC DNA]</scope>
    <source>
        <strain evidence="5 6">Ben110</strain>
    </source>
</reference>
<accession>W6K3R7</accession>
<dbReference type="SUPFAM" id="SSF55315">
    <property type="entry name" value="L30e-like"/>
    <property type="match status" value="1"/>
</dbReference>
<dbReference type="Pfam" id="PF22435">
    <property type="entry name" value="MRM3-like_sub_bind"/>
    <property type="match status" value="1"/>
</dbReference>
<dbReference type="RefSeq" id="WP_048694504.1">
    <property type="nucleotide sequence ID" value="NZ_HG764815.1"/>
</dbReference>
<dbReference type="InterPro" id="IPR029064">
    <property type="entry name" value="Ribosomal_eL30-like_sf"/>
</dbReference>
<dbReference type="GO" id="GO:0006396">
    <property type="term" value="P:RNA processing"/>
    <property type="evidence" value="ECO:0007669"/>
    <property type="project" value="InterPro"/>
</dbReference>
<keyword evidence="6" id="KW-1185">Reference proteome</keyword>
<dbReference type="InterPro" id="IPR001537">
    <property type="entry name" value="SpoU_MeTrfase"/>
</dbReference>
<dbReference type="AlphaFoldDB" id="W6K3R7"/>
<keyword evidence="2 5" id="KW-0489">Methyltransferase</keyword>
<evidence type="ECO:0000256" key="1">
    <source>
        <dbReference type="ARBA" id="ARBA00007228"/>
    </source>
</evidence>
<dbReference type="Pfam" id="PF00588">
    <property type="entry name" value="SpoU_methylase"/>
    <property type="match status" value="1"/>
</dbReference>
<keyword evidence="3" id="KW-0808">Transferase</keyword>
<dbReference type="OrthoDB" id="9785673at2"/>
<evidence type="ECO:0000256" key="2">
    <source>
        <dbReference type="ARBA" id="ARBA00022603"/>
    </source>
</evidence>
<dbReference type="PANTHER" id="PTHR43191:SF2">
    <property type="entry name" value="RRNA METHYLTRANSFERASE 3, MITOCHONDRIAL"/>
    <property type="match status" value="1"/>
</dbReference>
<dbReference type="GO" id="GO:0032259">
    <property type="term" value="P:methylation"/>
    <property type="evidence" value="ECO:0007669"/>
    <property type="project" value="UniProtKB-KW"/>
</dbReference>
<dbReference type="PANTHER" id="PTHR43191">
    <property type="entry name" value="RRNA METHYLTRANSFERASE 3"/>
    <property type="match status" value="1"/>
</dbReference>
<organism evidence="5 6">
    <name type="scientific">Nostocoides australiense Ben110</name>
    <dbReference type="NCBI Taxonomy" id="1193182"/>
    <lineage>
        <taxon>Bacteria</taxon>
        <taxon>Bacillati</taxon>
        <taxon>Actinomycetota</taxon>
        <taxon>Actinomycetes</taxon>
        <taxon>Micrococcales</taxon>
        <taxon>Intrasporangiaceae</taxon>
        <taxon>Nostocoides</taxon>
    </lineage>
</organism>
<evidence type="ECO:0000313" key="6">
    <source>
        <dbReference type="Proteomes" id="UP000035763"/>
    </source>
</evidence>
<dbReference type="SUPFAM" id="SSF75217">
    <property type="entry name" value="alpha/beta knot"/>
    <property type="match status" value="1"/>
</dbReference>
<comment type="caution">
    <text evidence="5">The sequence shown here is derived from an EMBL/GenBank/DDBJ whole genome shotgun (WGS) entry which is preliminary data.</text>
</comment>
<sequence length="292" mass="30751">MTGLVITSPANPRIKAVVALRNRRDRARAGVTRVEGREELGLALAAGARPRTLFYCPELMNANYSTAAQAPGMDLVAQVRALGTETIECTRAVFEKASYREGPDGFLAVIDAPGRSLTDLDVPDGSLMLIAQGIEKPGNLGAMLRTADAAGVAAVIAADPGTDWGNPNVIRSSKGAVFAVPVASATTAETLAWLGERGYALVATTPDTDLRHTDSDLTGAVAIAVGTEKYGLDEEMFDAATVKVRIPMAGRIDSLNAATAAAIVLFEAVRQRRSVTRTTQDPENTWGESWGP</sequence>
<dbReference type="STRING" id="1193182.BN11_320004"/>
<dbReference type="InterPro" id="IPR013123">
    <property type="entry name" value="SpoU_subst-bd"/>
</dbReference>
<dbReference type="EMBL" id="CAJA01000246">
    <property type="protein sequence ID" value="CCH73734.1"/>
    <property type="molecule type" value="Genomic_DNA"/>
</dbReference>
<evidence type="ECO:0000256" key="3">
    <source>
        <dbReference type="ARBA" id="ARBA00022679"/>
    </source>
</evidence>
<proteinExistence type="inferred from homology"/>
<dbReference type="InterPro" id="IPR029026">
    <property type="entry name" value="tRNA_m1G_MTases_N"/>
</dbReference>
<dbReference type="GO" id="GO:0003723">
    <property type="term" value="F:RNA binding"/>
    <property type="evidence" value="ECO:0007669"/>
    <property type="project" value="InterPro"/>
</dbReference>
<comment type="similarity">
    <text evidence="1">Belongs to the class IV-like SAM-binding methyltransferase superfamily. RNA methyltransferase TrmH family.</text>
</comment>
<dbReference type="SMART" id="SM00967">
    <property type="entry name" value="SpoU_sub_bind"/>
    <property type="match status" value="1"/>
</dbReference>
<dbReference type="Gene3D" id="3.40.1280.10">
    <property type="match status" value="1"/>
</dbReference>
<protein>
    <submittedName>
        <fullName evidence="5">Putative rRNA methylase</fullName>
    </submittedName>
</protein>
<dbReference type="InterPro" id="IPR029028">
    <property type="entry name" value="Alpha/beta_knot_MTases"/>
</dbReference>
<evidence type="ECO:0000259" key="4">
    <source>
        <dbReference type="SMART" id="SM00967"/>
    </source>
</evidence>
<dbReference type="GO" id="GO:0005737">
    <property type="term" value="C:cytoplasm"/>
    <property type="evidence" value="ECO:0007669"/>
    <property type="project" value="UniProtKB-ARBA"/>
</dbReference>
<name>W6K3R7_9MICO</name>
<dbReference type="InterPro" id="IPR051259">
    <property type="entry name" value="rRNA_Methyltransferase"/>
</dbReference>
<dbReference type="GO" id="GO:0008173">
    <property type="term" value="F:RNA methyltransferase activity"/>
    <property type="evidence" value="ECO:0007669"/>
    <property type="project" value="InterPro"/>
</dbReference>
<dbReference type="Proteomes" id="UP000035763">
    <property type="component" value="Unassembled WGS sequence"/>
</dbReference>
<feature type="domain" description="RNA 2-O ribose methyltransferase substrate binding" evidence="4">
    <location>
        <begin position="33"/>
        <end position="116"/>
    </location>
</feature>
<gene>
    <name evidence="5" type="ORF">BN11_320004</name>
</gene>
<dbReference type="InterPro" id="IPR053888">
    <property type="entry name" value="MRM3-like_sub_bind"/>
</dbReference>
<dbReference type="Gene3D" id="3.30.1330.30">
    <property type="match status" value="1"/>
</dbReference>
<evidence type="ECO:0000313" key="5">
    <source>
        <dbReference type="EMBL" id="CCH73734.1"/>
    </source>
</evidence>